<dbReference type="InterPro" id="IPR059120">
    <property type="entry name" value="Cullin-like_AB"/>
</dbReference>
<dbReference type="SMART" id="SM00884">
    <property type="entry name" value="Cullin_Nedd8"/>
    <property type="match status" value="1"/>
</dbReference>
<organism evidence="8 9">
    <name type="scientific">Cryptococcus depauperatus CBS 7841</name>
    <dbReference type="NCBI Taxonomy" id="1295531"/>
    <lineage>
        <taxon>Eukaryota</taxon>
        <taxon>Fungi</taxon>
        <taxon>Dikarya</taxon>
        <taxon>Basidiomycota</taxon>
        <taxon>Agaricomycotina</taxon>
        <taxon>Tremellomycetes</taxon>
        <taxon>Tremellales</taxon>
        <taxon>Cryptococcaceae</taxon>
        <taxon>Cryptococcus</taxon>
    </lineage>
</organism>
<evidence type="ECO:0000256" key="1">
    <source>
        <dbReference type="ARBA" id="ARBA00006019"/>
    </source>
</evidence>
<dbReference type="KEGG" id="cdep:91089461"/>
<feature type="domain" description="Cullin family profile" evidence="7">
    <location>
        <begin position="402"/>
        <end position="630"/>
    </location>
</feature>
<evidence type="ECO:0000256" key="4">
    <source>
        <dbReference type="PROSITE-ProRule" id="PRU00330"/>
    </source>
</evidence>
<evidence type="ECO:0000256" key="2">
    <source>
        <dbReference type="ARBA" id="ARBA00022499"/>
    </source>
</evidence>
<dbReference type="RefSeq" id="XP_066070720.1">
    <property type="nucleotide sequence ID" value="XM_066214623.1"/>
</dbReference>
<dbReference type="InterPro" id="IPR016159">
    <property type="entry name" value="Cullin_repeat-like_dom_sf"/>
</dbReference>
<dbReference type="InterPro" id="IPR036390">
    <property type="entry name" value="WH_DNA-bd_sf"/>
</dbReference>
<evidence type="ECO:0000259" key="7">
    <source>
        <dbReference type="PROSITE" id="PS50069"/>
    </source>
</evidence>
<dbReference type="SUPFAM" id="SSF46785">
    <property type="entry name" value="Winged helix' DNA-binding domain"/>
    <property type="match status" value="1"/>
</dbReference>
<proteinExistence type="inferred from homology"/>
<dbReference type="InterPro" id="IPR019559">
    <property type="entry name" value="Cullin_neddylation_domain"/>
</dbReference>
<accession>A0AAJ8JX31</accession>
<keyword evidence="9" id="KW-1185">Reference proteome</keyword>
<dbReference type="Pfam" id="PF10557">
    <property type="entry name" value="Cullin_Nedd8"/>
    <property type="match status" value="1"/>
</dbReference>
<dbReference type="AlphaFoldDB" id="A0AAJ8JX31"/>
<dbReference type="Gene3D" id="3.30.230.130">
    <property type="entry name" value="Cullin, Chain C, Domain 2"/>
    <property type="match status" value="1"/>
</dbReference>
<evidence type="ECO:0000256" key="6">
    <source>
        <dbReference type="SAM" id="MobiDB-lite"/>
    </source>
</evidence>
<dbReference type="FunFam" id="1.20.1310.10:FF:000002">
    <property type="entry name" value="cullin-3 isoform X1"/>
    <property type="match status" value="1"/>
</dbReference>
<comment type="similarity">
    <text evidence="1 4 5">Belongs to the cullin family.</text>
</comment>
<keyword evidence="3" id="KW-0832">Ubl conjugation</keyword>
<dbReference type="Pfam" id="PF00888">
    <property type="entry name" value="Cullin"/>
    <property type="match status" value="1"/>
</dbReference>
<dbReference type="InterPro" id="IPR036388">
    <property type="entry name" value="WH-like_DNA-bd_sf"/>
</dbReference>
<dbReference type="PANTHER" id="PTHR11932">
    <property type="entry name" value="CULLIN"/>
    <property type="match status" value="1"/>
</dbReference>
<sequence>MAITEIQNHNVSKLSFEEHYRYAYNMVLFKQGDQLYSGVRQLIAQHLDHLAETLIVPTFPRLAAAAVPGSGSNADAMERSMEGDRFLKSIKNVWDDHTGSIRKLRDVLKYMDKVYTTAAGVPQVYELGLTLFLVHIIRSAVYPIHAHLISTLLSQIQLERDGETITRSTLRECVDVLLRLKAHGERGNVYAVDFEPVFLQRSADFYEYEASNLLTQGNAPAYLSNIHKRLKEEADRTIHYLSLSTSPALQSLLIQSLLTPHLDTILHMPNTGLVKMVDRDGYADLKRLYELFLKVPEEQGKKALRQALRRVIEERGNNINAGAPNDDTGSGEGKGEENDGSKQSIKQTPASIALSAALRWVQDTLDLKDKFDRILDGAFSGDKQMQGSINEAFQSFINANPRAAEFLSLFIDDNLKKGSKTKTDAESDTARTKTLTLFRFLTDKDKFERYYKTHLARRLLYQRSSSEDGEREMVGMLKREMGFQFTHNLEGMFTDMKVSEESTNVFRNDPKFNTLSFDMTVSILTASSWPSAIVQPSPINFPSQLSSGINQFQQFYDSRHSGRRLTWQGALGTGDIRIRVGGRIYEVNVSTQGIVVLSQFEGDEKHAFKQLRGVTGLKEGDLTRTLMALCHPKHRLLIRHADSSNSKQITPDDKFSFNENFKSNLVKIKVVQIGNKVENKKEREETMGEVEEERKHQIEACIVRTMKDRKILGHNALISEVAHQLSKRFVAEVGSIKKRVEGLIDREYIERTEDRTSYRYLA</sequence>
<dbReference type="FunFam" id="1.20.1310.10:FF:000001">
    <property type="entry name" value="Cullin 3"/>
    <property type="match status" value="1"/>
</dbReference>
<dbReference type="InterPro" id="IPR016157">
    <property type="entry name" value="Cullin_CS"/>
</dbReference>
<dbReference type="Proteomes" id="UP000094043">
    <property type="component" value="Chromosome 6"/>
</dbReference>
<dbReference type="InterPro" id="IPR036317">
    <property type="entry name" value="Cullin_homology_sf"/>
</dbReference>
<dbReference type="SUPFAM" id="SSF74788">
    <property type="entry name" value="Cullin repeat-like"/>
    <property type="match status" value="1"/>
</dbReference>
<dbReference type="Gene3D" id="1.10.10.10">
    <property type="entry name" value="Winged helix-like DNA-binding domain superfamily/Winged helix DNA-binding domain"/>
    <property type="match status" value="1"/>
</dbReference>
<dbReference type="FunFam" id="1.20.1310.10:FF:000036">
    <property type="entry name" value="SCF ubiquitin ligase subunit CulC, putative"/>
    <property type="match status" value="1"/>
</dbReference>
<keyword evidence="2" id="KW-1017">Isopeptide bond</keyword>
<dbReference type="GO" id="GO:0031461">
    <property type="term" value="C:cullin-RING ubiquitin ligase complex"/>
    <property type="evidence" value="ECO:0007669"/>
    <property type="project" value="InterPro"/>
</dbReference>
<reference evidence="8" key="3">
    <citation type="submission" date="2024-01" db="EMBL/GenBank/DDBJ databases">
        <authorList>
            <person name="Coelho M.A."/>
            <person name="David-Palma M."/>
            <person name="Shea T."/>
            <person name="Sun S."/>
            <person name="Cuomo C.A."/>
            <person name="Heitman J."/>
        </authorList>
    </citation>
    <scope>NUCLEOTIDE SEQUENCE</scope>
    <source>
        <strain evidence="8">CBS 7841</strain>
    </source>
</reference>
<dbReference type="InterPro" id="IPR045093">
    <property type="entry name" value="Cullin"/>
</dbReference>
<feature type="region of interest" description="Disordered" evidence="6">
    <location>
        <begin position="315"/>
        <end position="346"/>
    </location>
</feature>
<dbReference type="InterPro" id="IPR001373">
    <property type="entry name" value="Cullin_N"/>
</dbReference>
<dbReference type="GeneID" id="91089461"/>
<name>A0AAJ8JX31_9TREE</name>
<gene>
    <name evidence="8" type="ORF">L203_105252</name>
</gene>
<dbReference type="PROSITE" id="PS01256">
    <property type="entry name" value="CULLIN_1"/>
    <property type="match status" value="1"/>
</dbReference>
<evidence type="ECO:0000256" key="3">
    <source>
        <dbReference type="ARBA" id="ARBA00022843"/>
    </source>
</evidence>
<dbReference type="GO" id="GO:0031625">
    <property type="term" value="F:ubiquitin protein ligase binding"/>
    <property type="evidence" value="ECO:0007669"/>
    <property type="project" value="InterPro"/>
</dbReference>
<dbReference type="InterPro" id="IPR016158">
    <property type="entry name" value="Cullin_homology"/>
</dbReference>
<dbReference type="PROSITE" id="PS50069">
    <property type="entry name" value="CULLIN_2"/>
    <property type="match status" value="1"/>
</dbReference>
<evidence type="ECO:0000313" key="9">
    <source>
        <dbReference type="Proteomes" id="UP000094043"/>
    </source>
</evidence>
<dbReference type="SMART" id="SM00182">
    <property type="entry name" value="CULLIN"/>
    <property type="match status" value="1"/>
</dbReference>
<dbReference type="Pfam" id="PF26557">
    <property type="entry name" value="Cullin_AB"/>
    <property type="match status" value="1"/>
</dbReference>
<dbReference type="FunFam" id="1.10.10.10:FF:000014">
    <property type="entry name" value="Cullin 1"/>
    <property type="match status" value="1"/>
</dbReference>
<reference evidence="8" key="1">
    <citation type="submission" date="2016-06" db="EMBL/GenBank/DDBJ databases">
        <authorList>
            <person name="Cuomo C."/>
            <person name="Litvintseva A."/>
            <person name="Heitman J."/>
            <person name="Chen Y."/>
            <person name="Sun S."/>
            <person name="Springer D."/>
            <person name="Dromer F."/>
            <person name="Young S."/>
            <person name="Zeng Q."/>
            <person name="Chapman S."/>
            <person name="Gujja S."/>
            <person name="Saif S."/>
            <person name="Birren B."/>
        </authorList>
    </citation>
    <scope>NUCLEOTIDE SEQUENCE</scope>
    <source>
        <strain evidence="8">CBS 7841</strain>
    </source>
</reference>
<evidence type="ECO:0000313" key="8">
    <source>
        <dbReference type="EMBL" id="WVN90020.1"/>
    </source>
</evidence>
<evidence type="ECO:0000256" key="5">
    <source>
        <dbReference type="RuleBase" id="RU003829"/>
    </source>
</evidence>
<dbReference type="GO" id="GO:0006511">
    <property type="term" value="P:ubiquitin-dependent protein catabolic process"/>
    <property type="evidence" value="ECO:0007669"/>
    <property type="project" value="InterPro"/>
</dbReference>
<dbReference type="SUPFAM" id="SSF75632">
    <property type="entry name" value="Cullin homology domain"/>
    <property type="match status" value="1"/>
</dbReference>
<dbReference type="Gene3D" id="1.20.1310.10">
    <property type="entry name" value="Cullin Repeats"/>
    <property type="match status" value="4"/>
</dbReference>
<reference evidence="8" key="2">
    <citation type="journal article" date="2022" name="Elife">
        <title>Obligate sexual reproduction of a homothallic fungus closely related to the Cryptococcus pathogenic species complex.</title>
        <authorList>
            <person name="Passer A.R."/>
            <person name="Clancey S.A."/>
            <person name="Shea T."/>
            <person name="David-Palma M."/>
            <person name="Averette A.F."/>
            <person name="Boekhout T."/>
            <person name="Porcel B.M."/>
            <person name="Nowrousian M."/>
            <person name="Cuomo C.A."/>
            <person name="Sun S."/>
            <person name="Heitman J."/>
            <person name="Coelho M.A."/>
        </authorList>
    </citation>
    <scope>NUCLEOTIDE SEQUENCE</scope>
    <source>
        <strain evidence="8">CBS 7841</strain>
    </source>
</reference>
<dbReference type="EMBL" id="CP143789">
    <property type="protein sequence ID" value="WVN90020.1"/>
    <property type="molecule type" value="Genomic_DNA"/>
</dbReference>
<protein>
    <recommendedName>
        <fullName evidence="7">Cullin family profile domain-containing protein</fullName>
    </recommendedName>
</protein>